<feature type="domain" description="Oxidoreductase molybdopterin-binding" evidence="7">
    <location>
        <begin position="63"/>
        <end position="242"/>
    </location>
</feature>
<dbReference type="GO" id="GO:0005739">
    <property type="term" value="C:mitochondrion"/>
    <property type="evidence" value="ECO:0007669"/>
    <property type="project" value="TreeGrafter"/>
</dbReference>
<evidence type="ECO:0000256" key="5">
    <source>
        <dbReference type="ARBA" id="ARBA00023002"/>
    </source>
</evidence>
<keyword evidence="2" id="KW-0500">Molybdenum</keyword>
<evidence type="ECO:0000256" key="1">
    <source>
        <dbReference type="ARBA" id="ARBA00001924"/>
    </source>
</evidence>
<dbReference type="OrthoDB" id="10051395at2759"/>
<organism evidence="9 10">
    <name type="scientific">Allacma fusca</name>
    <dbReference type="NCBI Taxonomy" id="39272"/>
    <lineage>
        <taxon>Eukaryota</taxon>
        <taxon>Metazoa</taxon>
        <taxon>Ecdysozoa</taxon>
        <taxon>Arthropoda</taxon>
        <taxon>Hexapoda</taxon>
        <taxon>Collembola</taxon>
        <taxon>Symphypleona</taxon>
        <taxon>Sminthuridae</taxon>
        <taxon>Allacma</taxon>
    </lineage>
</organism>
<keyword evidence="6" id="KW-0408">Iron</keyword>
<dbReference type="AlphaFoldDB" id="A0A8J2K361"/>
<evidence type="ECO:0000313" key="10">
    <source>
        <dbReference type="Proteomes" id="UP000708208"/>
    </source>
</evidence>
<comment type="caution">
    <text evidence="9">The sequence shown here is derived from an EMBL/GenBank/DDBJ whole genome shotgun (WGS) entry which is preliminary data.</text>
</comment>
<evidence type="ECO:0000259" key="8">
    <source>
        <dbReference type="Pfam" id="PF03404"/>
    </source>
</evidence>
<keyword evidence="10" id="KW-1185">Reference proteome</keyword>
<feature type="domain" description="Moybdenum cofactor oxidoreductase dimerisation" evidence="8">
    <location>
        <begin position="266"/>
        <end position="388"/>
    </location>
</feature>
<keyword evidence="5" id="KW-0560">Oxidoreductase</keyword>
<dbReference type="Pfam" id="PF03404">
    <property type="entry name" value="Mo-co_dimer"/>
    <property type="match status" value="1"/>
</dbReference>
<evidence type="ECO:0000256" key="6">
    <source>
        <dbReference type="ARBA" id="ARBA00023004"/>
    </source>
</evidence>
<dbReference type="GO" id="GO:0030151">
    <property type="term" value="F:molybdenum ion binding"/>
    <property type="evidence" value="ECO:0007669"/>
    <property type="project" value="InterPro"/>
</dbReference>
<dbReference type="GO" id="GO:0020037">
    <property type="term" value="F:heme binding"/>
    <property type="evidence" value="ECO:0007669"/>
    <property type="project" value="TreeGrafter"/>
</dbReference>
<dbReference type="GO" id="GO:0006790">
    <property type="term" value="P:sulfur compound metabolic process"/>
    <property type="evidence" value="ECO:0007669"/>
    <property type="project" value="TreeGrafter"/>
</dbReference>
<gene>
    <name evidence="9" type="ORF">AFUS01_LOCUS8378</name>
</gene>
<dbReference type="InterPro" id="IPR022407">
    <property type="entry name" value="OxRdtase_Mopterin_BS"/>
</dbReference>
<evidence type="ECO:0000313" key="9">
    <source>
        <dbReference type="EMBL" id="CAG7719034.1"/>
    </source>
</evidence>
<dbReference type="GO" id="GO:0008482">
    <property type="term" value="F:sulfite oxidase activity"/>
    <property type="evidence" value="ECO:0007669"/>
    <property type="project" value="TreeGrafter"/>
</dbReference>
<keyword evidence="3" id="KW-0349">Heme</keyword>
<evidence type="ECO:0000256" key="4">
    <source>
        <dbReference type="ARBA" id="ARBA00022723"/>
    </source>
</evidence>
<dbReference type="Pfam" id="PF00174">
    <property type="entry name" value="Oxidored_molyb"/>
    <property type="match status" value="1"/>
</dbReference>
<dbReference type="Proteomes" id="UP000708208">
    <property type="component" value="Unassembled WGS sequence"/>
</dbReference>
<dbReference type="GO" id="GO:0043546">
    <property type="term" value="F:molybdopterin cofactor binding"/>
    <property type="evidence" value="ECO:0007669"/>
    <property type="project" value="InterPro"/>
</dbReference>
<dbReference type="PROSITE" id="PS00559">
    <property type="entry name" value="MOLYBDOPTERIN_EUK"/>
    <property type="match status" value="1"/>
</dbReference>
<dbReference type="InterPro" id="IPR000572">
    <property type="entry name" value="OxRdtase_Mopterin-bd_dom"/>
</dbReference>
<dbReference type="PANTHER" id="PTHR19372:SF7">
    <property type="entry name" value="SULFITE OXIDASE, MITOCHONDRIAL"/>
    <property type="match status" value="1"/>
</dbReference>
<dbReference type="InterPro" id="IPR005066">
    <property type="entry name" value="MoCF_OxRdtse_dimer"/>
</dbReference>
<sequence length="390" mass="43337">NLKESDAEEVTNVSVAVDVFMDDPKRDPGLIIRSAKPFNGETNPRSLTCSYYTPNELFFVRNHLPVPKVDADGYELEVEGLNITNKVLTLEDIKSLPKFEISSVIQCAGNRRSDMDKFKPVSGLQWTGGAIGNAKWGGARLVDVLSLAEFCIEKYEDPSKLYLQFEGLDSDPSGESYGGSIPLSYLLDGNFQAIVAYEMNGETLPRDHGYPLRIILPGVVGARNVKWLSRITISSDESQSPWQQRDYKVFNSSVTIDNVDYSSSPPITDLPINSYICSHENGASVQCGHNIFRGYAYSGGGRGVVRVEISTDRGSTWNVVDKLITNKSNTSLGSWALWEKDIKFQTPGEVEIWVKAVDSTYNQQVETFSGIWNFRGLVATAYHRITCKVQ</sequence>
<evidence type="ECO:0008006" key="11">
    <source>
        <dbReference type="Google" id="ProtNLM"/>
    </source>
</evidence>
<dbReference type="EMBL" id="CAJVCH010058129">
    <property type="protein sequence ID" value="CAG7719034.1"/>
    <property type="molecule type" value="Genomic_DNA"/>
</dbReference>
<keyword evidence="4" id="KW-0479">Metal-binding</keyword>
<proteinExistence type="predicted"/>
<dbReference type="FunFam" id="3.90.420.10:FF:000002">
    <property type="entry name" value="sulfite oxidase, mitochondrial"/>
    <property type="match status" value="1"/>
</dbReference>
<comment type="cofactor">
    <cofactor evidence="1">
        <name>Mo-molybdopterin</name>
        <dbReference type="ChEBI" id="CHEBI:71302"/>
    </cofactor>
</comment>
<evidence type="ECO:0000256" key="2">
    <source>
        <dbReference type="ARBA" id="ARBA00022505"/>
    </source>
</evidence>
<reference evidence="9" key="1">
    <citation type="submission" date="2021-06" db="EMBL/GenBank/DDBJ databases">
        <authorList>
            <person name="Hodson N. C."/>
            <person name="Mongue J. A."/>
            <person name="Jaron S. K."/>
        </authorList>
    </citation>
    <scope>NUCLEOTIDE SEQUENCE</scope>
</reference>
<feature type="non-terminal residue" evidence="9">
    <location>
        <position position="390"/>
    </location>
</feature>
<protein>
    <recommendedName>
        <fullName evidence="11">Sulfite oxidase</fullName>
    </recommendedName>
</protein>
<evidence type="ECO:0000259" key="7">
    <source>
        <dbReference type="Pfam" id="PF00174"/>
    </source>
</evidence>
<name>A0A8J2K361_9HEXA</name>
<accession>A0A8J2K361</accession>
<evidence type="ECO:0000256" key="3">
    <source>
        <dbReference type="ARBA" id="ARBA00022617"/>
    </source>
</evidence>
<dbReference type="PANTHER" id="PTHR19372">
    <property type="entry name" value="SULFITE REDUCTASE"/>
    <property type="match status" value="1"/>
</dbReference>